<evidence type="ECO:0000256" key="4">
    <source>
        <dbReference type="ARBA" id="ARBA00023110"/>
    </source>
</evidence>
<dbReference type="Gene3D" id="3.10.50.40">
    <property type="match status" value="1"/>
</dbReference>
<evidence type="ECO:0000256" key="5">
    <source>
        <dbReference type="ARBA" id="ARBA00023235"/>
    </source>
</evidence>
<dbReference type="PANTHER" id="PTHR47245:SF1">
    <property type="entry name" value="FOLDASE PROTEIN PRSA"/>
    <property type="match status" value="1"/>
</dbReference>
<dbReference type="EC" id="5.2.1.8" evidence="2"/>
<evidence type="ECO:0000256" key="3">
    <source>
        <dbReference type="ARBA" id="ARBA00022729"/>
    </source>
</evidence>
<feature type="domain" description="PpiC" evidence="7">
    <location>
        <begin position="119"/>
        <end position="210"/>
    </location>
</feature>
<dbReference type="Pfam" id="PF00639">
    <property type="entry name" value="Rotamase"/>
    <property type="match status" value="1"/>
</dbReference>
<dbReference type="SUPFAM" id="SSF109998">
    <property type="entry name" value="Triger factor/SurA peptide-binding domain-like"/>
    <property type="match status" value="1"/>
</dbReference>
<evidence type="ECO:0000256" key="6">
    <source>
        <dbReference type="PROSITE-ProRule" id="PRU00278"/>
    </source>
</evidence>
<reference evidence="8" key="1">
    <citation type="journal article" date="2020" name="mSystems">
        <title>Genome- and Community-Level Interaction Insights into Carbon Utilization and Element Cycling Functions of Hydrothermarchaeota in Hydrothermal Sediment.</title>
        <authorList>
            <person name="Zhou Z."/>
            <person name="Liu Y."/>
            <person name="Xu W."/>
            <person name="Pan J."/>
            <person name="Luo Z.H."/>
            <person name="Li M."/>
        </authorList>
    </citation>
    <scope>NUCLEOTIDE SEQUENCE [LARGE SCALE GENOMIC DNA]</scope>
    <source>
        <strain evidence="8">SpSt-374</strain>
    </source>
</reference>
<dbReference type="PANTHER" id="PTHR47245">
    <property type="entry name" value="PEPTIDYLPROLYL ISOMERASE"/>
    <property type="match status" value="1"/>
</dbReference>
<evidence type="ECO:0000259" key="7">
    <source>
        <dbReference type="PROSITE" id="PS50198"/>
    </source>
</evidence>
<dbReference type="InterPro" id="IPR027304">
    <property type="entry name" value="Trigger_fact/SurA_dom_sf"/>
</dbReference>
<keyword evidence="3" id="KW-0732">Signal</keyword>
<keyword evidence="4 6" id="KW-0697">Rotamase</keyword>
<dbReference type="InterPro" id="IPR046357">
    <property type="entry name" value="PPIase_dom_sf"/>
</dbReference>
<accession>A0A7C3VMN8</accession>
<name>A0A7C3VMN8_9CYAN</name>
<evidence type="ECO:0000313" key="8">
    <source>
        <dbReference type="EMBL" id="HGF99210.1"/>
    </source>
</evidence>
<proteinExistence type="predicted"/>
<comment type="caution">
    <text evidence="8">The sequence shown here is derived from an EMBL/GenBank/DDBJ whole genome shotgun (WGS) entry which is preliminary data.</text>
</comment>
<dbReference type="Gene3D" id="1.10.4030.10">
    <property type="entry name" value="Porin chaperone SurA, peptide-binding domain"/>
    <property type="match status" value="1"/>
</dbReference>
<comment type="catalytic activity">
    <reaction evidence="1">
        <text>[protein]-peptidylproline (omega=180) = [protein]-peptidylproline (omega=0)</text>
        <dbReference type="Rhea" id="RHEA:16237"/>
        <dbReference type="Rhea" id="RHEA-COMP:10747"/>
        <dbReference type="Rhea" id="RHEA-COMP:10748"/>
        <dbReference type="ChEBI" id="CHEBI:83833"/>
        <dbReference type="ChEBI" id="CHEBI:83834"/>
        <dbReference type="EC" id="5.2.1.8"/>
    </reaction>
</comment>
<evidence type="ECO:0000256" key="2">
    <source>
        <dbReference type="ARBA" id="ARBA00013194"/>
    </source>
</evidence>
<keyword evidence="5 6" id="KW-0413">Isomerase</keyword>
<gene>
    <name evidence="8" type="ORF">ENR15_00660</name>
</gene>
<sequence length="245" mass="28645">MVNLAKAAITLEEIASFLKKELRLKEVYQHILHRQIIEKAAAERGLTVTEAEIQAEGDNFRFQNRLEKAADTLGWLADQMISVEEWEEGIRDRLLAQKLSDALFAKEVEKFFAQNRLDFDQILLYQIVVPYERVAKELYYQIEEQEISFYEAAHLYDLDDRRRQNCGYEGKIYRSSLKPEVAAAIFSAKLGEIVGPLKTEQGYHLFLVEDFIGAELTKEVQREIKERMFQQWLASELNYFLHSLN</sequence>
<dbReference type="PROSITE" id="PS50198">
    <property type="entry name" value="PPIC_PPIASE_2"/>
    <property type="match status" value="1"/>
</dbReference>
<evidence type="ECO:0000256" key="1">
    <source>
        <dbReference type="ARBA" id="ARBA00000971"/>
    </source>
</evidence>
<dbReference type="GO" id="GO:0003755">
    <property type="term" value="F:peptidyl-prolyl cis-trans isomerase activity"/>
    <property type="evidence" value="ECO:0007669"/>
    <property type="project" value="UniProtKB-KW"/>
</dbReference>
<organism evidence="8">
    <name type="scientific">Planktothricoides sp. SpSt-374</name>
    <dbReference type="NCBI Taxonomy" id="2282167"/>
    <lineage>
        <taxon>Bacteria</taxon>
        <taxon>Bacillati</taxon>
        <taxon>Cyanobacteriota</taxon>
        <taxon>Cyanophyceae</taxon>
        <taxon>Oscillatoriophycideae</taxon>
        <taxon>Oscillatoriales</taxon>
        <taxon>Oscillatoriaceae</taxon>
        <taxon>Planktothricoides</taxon>
    </lineage>
</organism>
<dbReference type="SUPFAM" id="SSF54534">
    <property type="entry name" value="FKBP-like"/>
    <property type="match status" value="1"/>
</dbReference>
<dbReference type="EMBL" id="DSPX01000003">
    <property type="protein sequence ID" value="HGF99210.1"/>
    <property type="molecule type" value="Genomic_DNA"/>
</dbReference>
<protein>
    <recommendedName>
        <fullName evidence="2">peptidylprolyl isomerase</fullName>
        <ecNumber evidence="2">5.2.1.8</ecNumber>
    </recommendedName>
</protein>
<dbReference type="InterPro" id="IPR050245">
    <property type="entry name" value="PrsA_foldase"/>
</dbReference>
<dbReference type="AlphaFoldDB" id="A0A7C3VMN8"/>
<dbReference type="InterPro" id="IPR000297">
    <property type="entry name" value="PPIase_PpiC"/>
</dbReference>